<comment type="caution">
    <text evidence="1">The sequence shown here is derived from an EMBL/GenBank/DDBJ whole genome shotgun (WGS) entry which is preliminary data.</text>
</comment>
<dbReference type="EMBL" id="DXBP01000050">
    <property type="protein sequence ID" value="HIZ42476.1"/>
    <property type="molecule type" value="Genomic_DNA"/>
</dbReference>
<evidence type="ECO:0000313" key="2">
    <source>
        <dbReference type="Proteomes" id="UP000824048"/>
    </source>
</evidence>
<organism evidence="1 2">
    <name type="scientific">Candidatus Gemmiger excrementigallinarum</name>
    <dbReference type="NCBI Taxonomy" id="2838609"/>
    <lineage>
        <taxon>Bacteria</taxon>
        <taxon>Bacillati</taxon>
        <taxon>Bacillota</taxon>
        <taxon>Clostridia</taxon>
        <taxon>Eubacteriales</taxon>
        <taxon>Gemmiger</taxon>
    </lineage>
</organism>
<proteinExistence type="predicted"/>
<reference evidence="1" key="1">
    <citation type="journal article" date="2021" name="PeerJ">
        <title>Extensive microbial diversity within the chicken gut microbiome revealed by metagenomics and culture.</title>
        <authorList>
            <person name="Gilroy R."/>
            <person name="Ravi A."/>
            <person name="Getino M."/>
            <person name="Pursley I."/>
            <person name="Horton D.L."/>
            <person name="Alikhan N.F."/>
            <person name="Baker D."/>
            <person name="Gharbi K."/>
            <person name="Hall N."/>
            <person name="Watson M."/>
            <person name="Adriaenssens E.M."/>
            <person name="Foster-Nyarko E."/>
            <person name="Jarju S."/>
            <person name="Secka A."/>
            <person name="Antonio M."/>
            <person name="Oren A."/>
            <person name="Chaudhuri R.R."/>
            <person name="La Ragione R."/>
            <person name="Hildebrand F."/>
            <person name="Pallen M.J."/>
        </authorList>
    </citation>
    <scope>NUCLEOTIDE SEQUENCE</scope>
    <source>
        <strain evidence="1">ChiSxjej1B13-11774</strain>
    </source>
</reference>
<name>A0A9D2ESP1_9FIRM</name>
<dbReference type="InterPro" id="IPR007553">
    <property type="entry name" value="2-thiour_desulf"/>
</dbReference>
<dbReference type="AlphaFoldDB" id="A0A9D2ESP1"/>
<accession>A0A9D2ESP1</accession>
<sequence>MRILVSACLLGENCKYNGKNNRNETLLRRLQGHEVVPVCPEVLGGLGVPRPCVELRDGVAYNQYGENVDAAFHAGVDKALAQIAGQQIDLVILQSRSPTCGVKQIYDGTFSKQLIDGQGMLAAALQARGYRLADVEDIDGVPEL</sequence>
<dbReference type="PANTHER" id="PTHR30087:SF1">
    <property type="entry name" value="HYPOTHETICAL CYTOSOLIC PROTEIN"/>
    <property type="match status" value="1"/>
</dbReference>
<dbReference type="Proteomes" id="UP000824048">
    <property type="component" value="Unassembled WGS sequence"/>
</dbReference>
<dbReference type="Pfam" id="PF04463">
    <property type="entry name" value="2-thiour_desulf"/>
    <property type="match status" value="1"/>
</dbReference>
<gene>
    <name evidence="1" type="ORF">H9811_07935</name>
</gene>
<reference evidence="1" key="2">
    <citation type="submission" date="2021-04" db="EMBL/GenBank/DDBJ databases">
        <authorList>
            <person name="Gilroy R."/>
        </authorList>
    </citation>
    <scope>NUCLEOTIDE SEQUENCE</scope>
    <source>
        <strain evidence="1">ChiSxjej1B13-11774</strain>
    </source>
</reference>
<evidence type="ECO:0000313" key="1">
    <source>
        <dbReference type="EMBL" id="HIZ42476.1"/>
    </source>
</evidence>
<protein>
    <submittedName>
        <fullName evidence="1">DUF523 domain-containing protein</fullName>
    </submittedName>
</protein>
<dbReference type="PANTHER" id="PTHR30087">
    <property type="entry name" value="INNER MEMBRANE PROTEIN"/>
    <property type="match status" value="1"/>
</dbReference>